<proteinExistence type="inferred from homology"/>
<dbReference type="CDD" id="cd02012">
    <property type="entry name" value="TPP_TK"/>
    <property type="match status" value="1"/>
</dbReference>
<accession>A0A7C3EPR7</accession>
<dbReference type="Pfam" id="PF00456">
    <property type="entry name" value="Transketolase_N"/>
    <property type="match status" value="1"/>
</dbReference>
<dbReference type="Pfam" id="PF02780">
    <property type="entry name" value="Transketolase_C"/>
    <property type="match status" value="1"/>
</dbReference>
<comment type="cofactor">
    <cofactor evidence="2">
        <name>Mg(2+)</name>
        <dbReference type="ChEBI" id="CHEBI:18420"/>
    </cofactor>
</comment>
<dbReference type="SUPFAM" id="SSF52922">
    <property type="entry name" value="TK C-terminal domain-like"/>
    <property type="match status" value="1"/>
</dbReference>
<evidence type="ECO:0000256" key="1">
    <source>
        <dbReference type="ARBA" id="ARBA00001936"/>
    </source>
</evidence>
<dbReference type="InterPro" id="IPR033248">
    <property type="entry name" value="Transketolase_C"/>
</dbReference>
<dbReference type="SMART" id="SM00861">
    <property type="entry name" value="Transket_pyr"/>
    <property type="match status" value="1"/>
</dbReference>
<dbReference type="EMBL" id="DSTU01000001">
    <property type="protein sequence ID" value="HFJ53071.1"/>
    <property type="molecule type" value="Genomic_DNA"/>
</dbReference>
<dbReference type="InterPro" id="IPR005475">
    <property type="entry name" value="Transketolase-like_Pyr-bd"/>
</dbReference>
<feature type="domain" description="Transketolase-like pyrimidine-binding" evidence="7">
    <location>
        <begin position="332"/>
        <end position="500"/>
    </location>
</feature>
<keyword evidence="9" id="KW-0808">Transferase</keyword>
<dbReference type="Gene3D" id="3.40.50.970">
    <property type="match status" value="2"/>
</dbReference>
<evidence type="ECO:0000256" key="2">
    <source>
        <dbReference type="ARBA" id="ARBA00001946"/>
    </source>
</evidence>
<evidence type="ECO:0000256" key="6">
    <source>
        <dbReference type="SAM" id="MobiDB-lite"/>
    </source>
</evidence>
<dbReference type="SUPFAM" id="SSF52518">
    <property type="entry name" value="Thiamin diphosphate-binding fold (THDP-binding)"/>
    <property type="match status" value="2"/>
</dbReference>
<keyword evidence="5" id="KW-0786">Thiamine pyrophosphate</keyword>
<comment type="caution">
    <text evidence="9">The sequence shown here is derived from an EMBL/GenBank/DDBJ whole genome shotgun (WGS) entry which is preliminary data.</text>
</comment>
<feature type="compositionally biased region" description="Basic residues" evidence="6">
    <location>
        <begin position="696"/>
        <end position="710"/>
    </location>
</feature>
<dbReference type="EC" id="2.2.1.1" evidence="9"/>
<evidence type="ECO:0000256" key="3">
    <source>
        <dbReference type="ARBA" id="ARBA00001964"/>
    </source>
</evidence>
<dbReference type="InterPro" id="IPR051157">
    <property type="entry name" value="PDH/Transketolase"/>
</dbReference>
<evidence type="ECO:0000313" key="9">
    <source>
        <dbReference type="EMBL" id="HFJ53071.1"/>
    </source>
</evidence>
<dbReference type="InterPro" id="IPR005474">
    <property type="entry name" value="Transketolase_N"/>
</dbReference>
<dbReference type="FunFam" id="3.40.50.970:FF:000129">
    <property type="entry name" value="Transketolase"/>
    <property type="match status" value="1"/>
</dbReference>
<evidence type="ECO:0000256" key="4">
    <source>
        <dbReference type="ARBA" id="ARBA00007131"/>
    </source>
</evidence>
<dbReference type="EMBL" id="DSLG01000007">
    <property type="protein sequence ID" value="HEA87626.1"/>
    <property type="molecule type" value="Genomic_DNA"/>
</dbReference>
<dbReference type="GO" id="GO:0005737">
    <property type="term" value="C:cytoplasm"/>
    <property type="evidence" value="ECO:0007669"/>
    <property type="project" value="UniProtKB-ARBA"/>
</dbReference>
<sequence>MPIVDSKTGQVRKTYTAAELIQAANLMRGYNLIALCAAGSGHAGGTMSIMDITAALYLQVARHDPQNPFWEDRDRIIWSTGHKAPSLYLGLGMAGYFPVEDVVRLRKLYAPYQGHPHWLKLPGVEISSGSLGQGLSVAVGIALAARLDRKDYRVYCITGDGEHQEGQIWEAVMEAGAFHLDNLCCILDKNRLQIDGWVKDVMNIDPIADKYRSFGWNVIEIDGHNMHQILSAFEKAAHHKGQPTVIIAHTTKGKGVSFMENVAGWHGKAPNKAEMVKGLQELGLHYRIDYEKLLKKADEYQAEASAKLMAKVPKFSRDYFWNRQEKMKVEMKATRFGFGEALEEQGDDPRVCCIGADISSSITISRFYEKHPERMERWISVGIAEQSGTNVAAGLAKEGKLPVFGTYGVFAAGRNLDQLRTTVCYGNFNVLIAGAHGGVSVGPDGATHQALEDLFQICGLPNMHVCVPADALETKRATIHLLFEIRGPKYIRFAREATPVVTSERTPFVWGMPNIYRYRGEKEQFIDAFEVTTADQYENEQEQLTIVACGPMVPEALRAAWILKEDFGIETRVINLHTLKSPTTHPNETIPNQKYLIQAAVETGVILTAEEHQIGGLANRVSYVLHTAPELYGRPVAFGAIGVQDRFGESGQPWELMWEFEVSAEHIAAKARELLARAQQPPVAAQEAKAGEGRKRTATRKPRAKKEKSA</sequence>
<dbReference type="AlphaFoldDB" id="A0A7C3EPR7"/>
<dbReference type="CDD" id="cd07033">
    <property type="entry name" value="TPP_PYR_DXS_TK_like"/>
    <property type="match status" value="1"/>
</dbReference>
<dbReference type="Gene3D" id="3.40.50.920">
    <property type="match status" value="1"/>
</dbReference>
<dbReference type="PANTHER" id="PTHR43825:SF1">
    <property type="entry name" value="TRANSKETOLASE-LIKE PYRIMIDINE-BINDING DOMAIN-CONTAINING PROTEIN"/>
    <property type="match status" value="1"/>
</dbReference>
<dbReference type="PANTHER" id="PTHR43825">
    <property type="entry name" value="PYRUVATE DEHYDROGENASE E1 COMPONENT"/>
    <property type="match status" value="1"/>
</dbReference>
<comment type="similarity">
    <text evidence="4">Belongs to the transketolase family.</text>
</comment>
<evidence type="ECO:0000256" key="5">
    <source>
        <dbReference type="ARBA" id="ARBA00023052"/>
    </source>
</evidence>
<organism evidence="9">
    <name type="scientific">candidate division WOR-3 bacterium</name>
    <dbReference type="NCBI Taxonomy" id="2052148"/>
    <lineage>
        <taxon>Bacteria</taxon>
        <taxon>Bacteria division WOR-3</taxon>
    </lineage>
</organism>
<feature type="region of interest" description="Disordered" evidence="6">
    <location>
        <begin position="678"/>
        <end position="710"/>
    </location>
</feature>
<protein>
    <submittedName>
        <fullName evidence="9">Transketolase</fullName>
        <ecNumber evidence="9">2.2.1.1</ecNumber>
    </submittedName>
</protein>
<dbReference type="InterPro" id="IPR009014">
    <property type="entry name" value="Transketo_C/PFOR_II"/>
</dbReference>
<comment type="cofactor">
    <cofactor evidence="3">
        <name>thiamine diphosphate</name>
        <dbReference type="ChEBI" id="CHEBI:58937"/>
    </cofactor>
</comment>
<dbReference type="NCBIfam" id="NF004559">
    <property type="entry name" value="PRK05899.2-5"/>
    <property type="match status" value="1"/>
</dbReference>
<evidence type="ECO:0000259" key="7">
    <source>
        <dbReference type="SMART" id="SM00861"/>
    </source>
</evidence>
<evidence type="ECO:0000313" key="8">
    <source>
        <dbReference type="EMBL" id="HEA87626.1"/>
    </source>
</evidence>
<dbReference type="Pfam" id="PF02779">
    <property type="entry name" value="Transket_pyr"/>
    <property type="match status" value="1"/>
</dbReference>
<dbReference type="InterPro" id="IPR029061">
    <property type="entry name" value="THDP-binding"/>
</dbReference>
<name>A0A7C3EPR7_UNCW3</name>
<dbReference type="GO" id="GO:0004802">
    <property type="term" value="F:transketolase activity"/>
    <property type="evidence" value="ECO:0007669"/>
    <property type="project" value="UniProtKB-EC"/>
</dbReference>
<gene>
    <name evidence="8" type="ORF">ENP94_06430</name>
    <name evidence="9" type="ORF">ENS16_00025</name>
</gene>
<reference evidence="9" key="1">
    <citation type="journal article" date="2020" name="mSystems">
        <title>Genome- and Community-Level Interaction Insights into Carbon Utilization and Element Cycling Functions of Hydrothermarchaeota in Hydrothermal Sediment.</title>
        <authorList>
            <person name="Zhou Z."/>
            <person name="Liu Y."/>
            <person name="Xu W."/>
            <person name="Pan J."/>
            <person name="Luo Z.H."/>
            <person name="Li M."/>
        </authorList>
    </citation>
    <scope>NUCLEOTIDE SEQUENCE [LARGE SCALE GENOMIC DNA]</scope>
    <source>
        <strain evidence="8">SpSt-265</strain>
        <strain evidence="9">SpSt-465</strain>
    </source>
</reference>
<comment type="cofactor">
    <cofactor evidence="1">
        <name>Mn(2+)</name>
        <dbReference type="ChEBI" id="CHEBI:29035"/>
    </cofactor>
</comment>